<proteinExistence type="predicted"/>
<comment type="caution">
    <text evidence="2">The sequence shown here is derived from an EMBL/GenBank/DDBJ whole genome shotgun (WGS) entry which is preliminary data.</text>
</comment>
<dbReference type="Proteomes" id="UP000052982">
    <property type="component" value="Unassembled WGS sequence"/>
</dbReference>
<dbReference type="Pfam" id="PF01883">
    <property type="entry name" value="FeS_assembly_P"/>
    <property type="match status" value="1"/>
</dbReference>
<dbReference type="InterPro" id="IPR034904">
    <property type="entry name" value="FSCA_dom_sf"/>
</dbReference>
<evidence type="ECO:0000313" key="2">
    <source>
        <dbReference type="EMBL" id="KUN74976.1"/>
    </source>
</evidence>
<accession>A0A101SJC6</accession>
<protein>
    <recommendedName>
        <fullName evidence="1">MIP18 family-like domain-containing protein</fullName>
    </recommendedName>
</protein>
<organism evidence="2 3">
    <name type="scientific">Streptomyces griseoruber</name>
    <dbReference type="NCBI Taxonomy" id="1943"/>
    <lineage>
        <taxon>Bacteria</taxon>
        <taxon>Bacillati</taxon>
        <taxon>Actinomycetota</taxon>
        <taxon>Actinomycetes</taxon>
        <taxon>Kitasatosporales</taxon>
        <taxon>Streptomycetaceae</taxon>
        <taxon>Streptomyces</taxon>
    </lineage>
</organism>
<dbReference type="EMBL" id="LMWW01000108">
    <property type="protein sequence ID" value="KUN74976.1"/>
    <property type="molecule type" value="Genomic_DNA"/>
</dbReference>
<dbReference type="OrthoDB" id="8480513at2"/>
<feature type="domain" description="MIP18 family-like" evidence="1">
    <location>
        <begin position="6"/>
        <end position="87"/>
    </location>
</feature>
<name>A0A101SJC6_9ACTN</name>
<dbReference type="AlphaFoldDB" id="A0A101SJC6"/>
<evidence type="ECO:0000313" key="3">
    <source>
        <dbReference type="Proteomes" id="UP000052982"/>
    </source>
</evidence>
<evidence type="ECO:0000259" key="1">
    <source>
        <dbReference type="Pfam" id="PF01883"/>
    </source>
</evidence>
<dbReference type="SUPFAM" id="SSF117916">
    <property type="entry name" value="Fe-S cluster assembly (FSCA) domain-like"/>
    <property type="match status" value="1"/>
</dbReference>
<gene>
    <name evidence="2" type="ORF">AQJ64_44490</name>
</gene>
<keyword evidence="3" id="KW-1185">Reference proteome</keyword>
<reference evidence="2 3" key="1">
    <citation type="submission" date="2015-10" db="EMBL/GenBank/DDBJ databases">
        <title>Draft genome sequence of Streptomyces griseoruber DSM 40281, type strain for the species Streptomyces griseoruber.</title>
        <authorList>
            <person name="Ruckert C."/>
            <person name="Winkler A."/>
            <person name="Kalinowski J."/>
            <person name="Kampfer P."/>
            <person name="Glaeser S."/>
        </authorList>
    </citation>
    <scope>NUCLEOTIDE SEQUENCE [LARGE SCALE GENOMIC DNA]</scope>
    <source>
        <strain evidence="2 3">DSM 40281</strain>
    </source>
</reference>
<dbReference type="PANTHER" id="PTHR42831">
    <property type="entry name" value="FE-S PROTEIN MATURATION AUXILIARY FACTOR YITW"/>
    <property type="match status" value="1"/>
</dbReference>
<dbReference type="STRING" id="1943.AQJ64_44490"/>
<dbReference type="PANTHER" id="PTHR42831:SF1">
    <property type="entry name" value="FE-S PROTEIN MATURATION AUXILIARY FACTOR YITW"/>
    <property type="match status" value="1"/>
</dbReference>
<dbReference type="RefSeq" id="WP_055636419.1">
    <property type="nucleotide sequence ID" value="NZ_JBIRRP010000050.1"/>
</dbReference>
<dbReference type="Gene3D" id="3.30.300.130">
    <property type="entry name" value="Fe-S cluster assembly (FSCA)"/>
    <property type="match status" value="1"/>
</dbReference>
<dbReference type="InterPro" id="IPR052339">
    <property type="entry name" value="Fe-S_Maturation_MIP18"/>
</dbReference>
<sequence length="133" mass="14337">MSRVTEDRVREVLNTIVDPCSITAGVPAGMDDMGLISDIRVGDDGAGGQRIGVTFGLTDATCMLLGSFANEARERLAGLPGVTAVDVTLDHDMEWTPDMLAPDYQRRLTEHRTERRARLLPLTPVRTGSAGAQ</sequence>
<dbReference type="InterPro" id="IPR002744">
    <property type="entry name" value="MIP18-like"/>
</dbReference>